<name>A0A5B7HV60_PORTR</name>
<dbReference type="AlphaFoldDB" id="A0A5B7HV60"/>
<protein>
    <submittedName>
        <fullName evidence="2">Uncharacterized protein</fullName>
    </submittedName>
</protein>
<evidence type="ECO:0000256" key="1">
    <source>
        <dbReference type="SAM" id="MobiDB-lite"/>
    </source>
</evidence>
<evidence type="ECO:0000313" key="3">
    <source>
        <dbReference type="Proteomes" id="UP000324222"/>
    </source>
</evidence>
<feature type="compositionally biased region" description="Polar residues" evidence="1">
    <location>
        <begin position="24"/>
        <end position="35"/>
    </location>
</feature>
<dbReference type="Proteomes" id="UP000324222">
    <property type="component" value="Unassembled WGS sequence"/>
</dbReference>
<gene>
    <name evidence="2" type="ORF">E2C01_066615</name>
</gene>
<dbReference type="EMBL" id="VSRR010034514">
    <property type="protein sequence ID" value="MPC72314.1"/>
    <property type="molecule type" value="Genomic_DNA"/>
</dbReference>
<organism evidence="2 3">
    <name type="scientific">Portunus trituberculatus</name>
    <name type="common">Swimming crab</name>
    <name type="synonym">Neptunus trituberculatus</name>
    <dbReference type="NCBI Taxonomy" id="210409"/>
    <lineage>
        <taxon>Eukaryota</taxon>
        <taxon>Metazoa</taxon>
        <taxon>Ecdysozoa</taxon>
        <taxon>Arthropoda</taxon>
        <taxon>Crustacea</taxon>
        <taxon>Multicrustacea</taxon>
        <taxon>Malacostraca</taxon>
        <taxon>Eumalacostraca</taxon>
        <taxon>Eucarida</taxon>
        <taxon>Decapoda</taxon>
        <taxon>Pleocyemata</taxon>
        <taxon>Brachyura</taxon>
        <taxon>Eubrachyura</taxon>
        <taxon>Portunoidea</taxon>
        <taxon>Portunidae</taxon>
        <taxon>Portuninae</taxon>
        <taxon>Portunus</taxon>
    </lineage>
</organism>
<proteinExistence type="predicted"/>
<sequence>MEQTGQRVGTVRAKYTGTLLYSVNRTMSSSPGNPENRQRAKAVSGDFTKLRKQTLCPYFSRGHKR</sequence>
<keyword evidence="3" id="KW-1185">Reference proteome</keyword>
<comment type="caution">
    <text evidence="2">The sequence shown here is derived from an EMBL/GenBank/DDBJ whole genome shotgun (WGS) entry which is preliminary data.</text>
</comment>
<feature type="region of interest" description="Disordered" evidence="1">
    <location>
        <begin position="24"/>
        <end position="46"/>
    </location>
</feature>
<evidence type="ECO:0000313" key="2">
    <source>
        <dbReference type="EMBL" id="MPC72314.1"/>
    </source>
</evidence>
<accession>A0A5B7HV60</accession>
<reference evidence="2 3" key="1">
    <citation type="submission" date="2019-05" db="EMBL/GenBank/DDBJ databases">
        <title>Another draft genome of Portunus trituberculatus and its Hox gene families provides insights of decapod evolution.</title>
        <authorList>
            <person name="Jeong J.-H."/>
            <person name="Song I."/>
            <person name="Kim S."/>
            <person name="Choi T."/>
            <person name="Kim D."/>
            <person name="Ryu S."/>
            <person name="Kim W."/>
        </authorList>
    </citation>
    <scope>NUCLEOTIDE SEQUENCE [LARGE SCALE GENOMIC DNA]</scope>
    <source>
        <tissue evidence="2">Muscle</tissue>
    </source>
</reference>